<feature type="non-terminal residue" evidence="1">
    <location>
        <position position="1"/>
    </location>
</feature>
<accession>A0ACA9NV43</accession>
<name>A0ACA9NV43_9GLOM</name>
<keyword evidence="2" id="KW-1185">Reference proteome</keyword>
<gene>
    <name evidence="1" type="ORF">SPELUC_LOCUS9932</name>
</gene>
<reference evidence="1" key="1">
    <citation type="submission" date="2021-06" db="EMBL/GenBank/DDBJ databases">
        <authorList>
            <person name="Kallberg Y."/>
            <person name="Tangrot J."/>
            <person name="Rosling A."/>
        </authorList>
    </citation>
    <scope>NUCLEOTIDE SEQUENCE</scope>
    <source>
        <strain evidence="1">28 12/20/2015</strain>
    </source>
</reference>
<dbReference type="EMBL" id="CAJVPW010017424">
    <property type="protein sequence ID" value="CAG8676537.1"/>
    <property type="molecule type" value="Genomic_DNA"/>
</dbReference>
<comment type="caution">
    <text evidence="1">The sequence shown here is derived from an EMBL/GenBank/DDBJ whole genome shotgun (WGS) entry which is preliminary data.</text>
</comment>
<sequence length="79" mass="9137">LELFYSEETISDKYDNLVNSDNNNAFDKHYNPVNSDNDYVTDEHNNLVNEESHSVLSERTLKLSNLKEIKLVPLKKHSG</sequence>
<dbReference type="Proteomes" id="UP000789366">
    <property type="component" value="Unassembled WGS sequence"/>
</dbReference>
<organism evidence="1 2">
    <name type="scientific">Cetraspora pellucida</name>
    <dbReference type="NCBI Taxonomy" id="1433469"/>
    <lineage>
        <taxon>Eukaryota</taxon>
        <taxon>Fungi</taxon>
        <taxon>Fungi incertae sedis</taxon>
        <taxon>Mucoromycota</taxon>
        <taxon>Glomeromycotina</taxon>
        <taxon>Glomeromycetes</taxon>
        <taxon>Diversisporales</taxon>
        <taxon>Gigasporaceae</taxon>
        <taxon>Cetraspora</taxon>
    </lineage>
</organism>
<evidence type="ECO:0000313" key="1">
    <source>
        <dbReference type="EMBL" id="CAG8676537.1"/>
    </source>
</evidence>
<proteinExistence type="predicted"/>
<evidence type="ECO:0000313" key="2">
    <source>
        <dbReference type="Proteomes" id="UP000789366"/>
    </source>
</evidence>
<protein>
    <submittedName>
        <fullName evidence="1">393_t:CDS:1</fullName>
    </submittedName>
</protein>